<accession>A0A4V2JU85</accession>
<evidence type="ECO:0000313" key="3">
    <source>
        <dbReference type="Proteomes" id="UP000292362"/>
    </source>
</evidence>
<sequence>MRAEMHKEPTPPLKQASKKEDGGTPLEEPTININEELDLEEETVVVKEVEENI</sequence>
<evidence type="ECO:0000256" key="1">
    <source>
        <dbReference type="SAM" id="MobiDB-lite"/>
    </source>
</evidence>
<feature type="region of interest" description="Disordered" evidence="1">
    <location>
        <begin position="1"/>
        <end position="32"/>
    </location>
</feature>
<protein>
    <submittedName>
        <fullName evidence="2">Uncharacterized protein</fullName>
    </submittedName>
</protein>
<gene>
    <name evidence="2" type="ORF">CWI37_1416p0020</name>
</gene>
<name>A0A4V2JU85_9MICR</name>
<dbReference type="AlphaFoldDB" id="A0A4V2JU85"/>
<evidence type="ECO:0000313" key="2">
    <source>
        <dbReference type="EMBL" id="TBT99231.1"/>
    </source>
</evidence>
<reference evidence="2 3" key="1">
    <citation type="submission" date="2017-12" db="EMBL/GenBank/DDBJ databases">
        <authorList>
            <person name="Pombert J.-F."/>
            <person name="Haag K.L."/>
            <person name="Ebert D."/>
        </authorList>
    </citation>
    <scope>NUCLEOTIDE SEQUENCE [LARGE SCALE GENOMIC DNA]</scope>
    <source>
        <strain evidence="2">FI-OER-3-3</strain>
    </source>
</reference>
<proteinExistence type="predicted"/>
<organism evidence="2 3">
    <name type="scientific">Hamiltosporidium tvaerminnensis</name>
    <dbReference type="NCBI Taxonomy" id="1176355"/>
    <lineage>
        <taxon>Eukaryota</taxon>
        <taxon>Fungi</taxon>
        <taxon>Fungi incertae sedis</taxon>
        <taxon>Microsporidia</taxon>
        <taxon>Dubosqiidae</taxon>
        <taxon>Hamiltosporidium</taxon>
    </lineage>
</organism>
<dbReference type="EMBL" id="PITJ01001416">
    <property type="protein sequence ID" value="TBT99231.1"/>
    <property type="molecule type" value="Genomic_DNA"/>
</dbReference>
<dbReference type="VEuPathDB" id="MicrosporidiaDB:CWI37_1416p0020"/>
<dbReference type="Proteomes" id="UP000292362">
    <property type="component" value="Unassembled WGS sequence"/>
</dbReference>
<comment type="caution">
    <text evidence="2">The sequence shown here is derived from an EMBL/GenBank/DDBJ whole genome shotgun (WGS) entry which is preliminary data.</text>
</comment>